<dbReference type="OrthoDB" id="1200560at2"/>
<evidence type="ECO:0000256" key="1">
    <source>
        <dbReference type="SAM" id="MobiDB-lite"/>
    </source>
</evidence>
<feature type="compositionally biased region" description="Basic and acidic residues" evidence="1">
    <location>
        <begin position="136"/>
        <end position="149"/>
    </location>
</feature>
<keyword evidence="2" id="KW-0812">Transmembrane</keyword>
<dbReference type="RefSeq" id="WP_089373516.1">
    <property type="nucleotide sequence ID" value="NZ_BMEP01000001.1"/>
</dbReference>
<name>A0A239CXP4_9FLAO</name>
<reference evidence="3 4" key="1">
    <citation type="submission" date="2017-06" db="EMBL/GenBank/DDBJ databases">
        <authorList>
            <person name="Kim H.J."/>
            <person name="Triplett B.A."/>
        </authorList>
    </citation>
    <scope>NUCLEOTIDE SEQUENCE [LARGE SCALE GENOMIC DNA]</scope>
    <source>
        <strain evidence="3 4">DSM 25597</strain>
    </source>
</reference>
<sequence>MGLEIIIFIVSILLGIVLYWRESKSNAVYRFINKLTHNKELQMKPDNRKGFIHKQPFLMRLVYVSLLYLAGAIVLQFVTPIQAFVQYFVSAIVGTLVGTYIASAFLFARDSTKKENLEKVFDKGKEMVQDFTEDVKEHFESDTAPEKETSATPEQETPKKKSARDRFKDKGMIK</sequence>
<keyword evidence="2" id="KW-0472">Membrane</keyword>
<feature type="compositionally biased region" description="Basic and acidic residues" evidence="1">
    <location>
        <begin position="156"/>
        <end position="174"/>
    </location>
</feature>
<dbReference type="Proteomes" id="UP000198379">
    <property type="component" value="Unassembled WGS sequence"/>
</dbReference>
<feature type="transmembrane region" description="Helical" evidence="2">
    <location>
        <begin position="57"/>
        <end position="78"/>
    </location>
</feature>
<evidence type="ECO:0000313" key="3">
    <source>
        <dbReference type="EMBL" id="SNS24652.1"/>
    </source>
</evidence>
<feature type="region of interest" description="Disordered" evidence="1">
    <location>
        <begin position="136"/>
        <end position="174"/>
    </location>
</feature>
<evidence type="ECO:0000313" key="4">
    <source>
        <dbReference type="Proteomes" id="UP000198379"/>
    </source>
</evidence>
<keyword evidence="4" id="KW-1185">Reference proteome</keyword>
<evidence type="ECO:0000256" key="2">
    <source>
        <dbReference type="SAM" id="Phobius"/>
    </source>
</evidence>
<gene>
    <name evidence="3" type="ORF">SAMN06265376_10924</name>
</gene>
<feature type="transmembrane region" description="Helical" evidence="2">
    <location>
        <begin position="6"/>
        <end position="21"/>
    </location>
</feature>
<dbReference type="EMBL" id="FZNY01000009">
    <property type="protein sequence ID" value="SNS24652.1"/>
    <property type="molecule type" value="Genomic_DNA"/>
</dbReference>
<keyword evidence="2" id="KW-1133">Transmembrane helix</keyword>
<protein>
    <submittedName>
        <fullName evidence="3">Uncharacterized protein</fullName>
    </submittedName>
</protein>
<feature type="transmembrane region" description="Helical" evidence="2">
    <location>
        <begin position="84"/>
        <end position="108"/>
    </location>
</feature>
<accession>A0A239CXP4</accession>
<dbReference type="AlphaFoldDB" id="A0A239CXP4"/>
<organism evidence="3 4">
    <name type="scientific">Dokdonia pacifica</name>
    <dbReference type="NCBI Taxonomy" id="1627892"/>
    <lineage>
        <taxon>Bacteria</taxon>
        <taxon>Pseudomonadati</taxon>
        <taxon>Bacteroidota</taxon>
        <taxon>Flavobacteriia</taxon>
        <taxon>Flavobacteriales</taxon>
        <taxon>Flavobacteriaceae</taxon>
        <taxon>Dokdonia</taxon>
    </lineage>
</organism>
<proteinExistence type="predicted"/>